<dbReference type="EMBL" id="JAOVZB010000008">
    <property type="protein sequence ID" value="MCV2404058.1"/>
    <property type="molecule type" value="Genomic_DNA"/>
</dbReference>
<reference evidence="3 4" key="1">
    <citation type="submission" date="2022-10" db="EMBL/GenBank/DDBJ databases">
        <title>Marinomonas transparenta sp. nov. and Marinomonas sargassi sp. nov., isolated from marine alga (Sargassum natans (L.) Gaillon).</title>
        <authorList>
            <person name="Wang Y."/>
        </authorList>
    </citation>
    <scope>NUCLEOTIDE SEQUENCE [LARGE SCALE GENOMIC DNA]</scope>
    <source>
        <strain evidence="3 4">C2222</strain>
    </source>
</reference>
<accession>A0ABT2YW24</accession>
<evidence type="ECO:0000259" key="2">
    <source>
        <dbReference type="PROSITE" id="PS50056"/>
    </source>
</evidence>
<dbReference type="InterPro" id="IPR016130">
    <property type="entry name" value="Tyr_Pase_AS"/>
</dbReference>
<feature type="domain" description="Tyrosine specific protein phosphatases" evidence="2">
    <location>
        <begin position="85"/>
        <end position="156"/>
    </location>
</feature>
<sequence length="164" mass="18283">MTHPYDLLALDNGAQFIFTPCPGTKDADLTSSILSLKEAGADVIISMLPDSEIAKLNVTDLGKEIQQQGMLWYQLPVEDDQAPQQPFFDVLNTKKEELLTHLKEKKTIVIHCRGGTGRTGVMAACLLLESGYQWERAKALIQSIRPKALTIPAHVEFLKMNYEL</sequence>
<dbReference type="Gene3D" id="3.90.190.10">
    <property type="entry name" value="Protein tyrosine phosphatase superfamily"/>
    <property type="match status" value="1"/>
</dbReference>
<dbReference type="InterPro" id="IPR057023">
    <property type="entry name" value="PTP-SAK"/>
</dbReference>
<dbReference type="Pfam" id="PF22784">
    <property type="entry name" value="PTP-SAK"/>
    <property type="match status" value="1"/>
</dbReference>
<evidence type="ECO:0000313" key="3">
    <source>
        <dbReference type="EMBL" id="MCV2404058.1"/>
    </source>
</evidence>
<organism evidence="3 4">
    <name type="scientific">Marinomonas sargassi</name>
    <dbReference type="NCBI Taxonomy" id="2984494"/>
    <lineage>
        <taxon>Bacteria</taxon>
        <taxon>Pseudomonadati</taxon>
        <taxon>Pseudomonadota</taxon>
        <taxon>Gammaproteobacteria</taxon>
        <taxon>Oceanospirillales</taxon>
        <taxon>Oceanospirillaceae</taxon>
        <taxon>Marinomonas</taxon>
    </lineage>
</organism>
<dbReference type="InterPro" id="IPR029021">
    <property type="entry name" value="Prot-tyrosine_phosphatase-like"/>
</dbReference>
<protein>
    <submittedName>
        <fullName evidence="3">Tyrosine-protein phosphatase</fullName>
    </submittedName>
</protein>
<dbReference type="InterPro" id="IPR050561">
    <property type="entry name" value="PTP"/>
</dbReference>
<name>A0ABT2YW24_9GAMM</name>
<dbReference type="SUPFAM" id="SSF52799">
    <property type="entry name" value="(Phosphotyrosine protein) phosphatases II"/>
    <property type="match status" value="1"/>
</dbReference>
<proteinExistence type="predicted"/>
<comment type="caution">
    <text evidence="3">The sequence shown here is derived from an EMBL/GenBank/DDBJ whole genome shotgun (WGS) entry which is preliminary data.</text>
</comment>
<dbReference type="Proteomes" id="UP001209713">
    <property type="component" value="Unassembled WGS sequence"/>
</dbReference>
<keyword evidence="4" id="KW-1185">Reference proteome</keyword>
<dbReference type="PANTHER" id="PTHR23339">
    <property type="entry name" value="TYROSINE SPECIFIC PROTEIN PHOSPHATASE AND DUAL SPECIFICITY PROTEIN PHOSPHATASE"/>
    <property type="match status" value="1"/>
</dbReference>
<dbReference type="InterPro" id="IPR000387">
    <property type="entry name" value="Tyr_Pase_dom"/>
</dbReference>
<evidence type="ECO:0000256" key="1">
    <source>
        <dbReference type="ARBA" id="ARBA00022801"/>
    </source>
</evidence>
<keyword evidence="1" id="KW-0378">Hydrolase</keyword>
<evidence type="ECO:0000313" key="4">
    <source>
        <dbReference type="Proteomes" id="UP001209713"/>
    </source>
</evidence>
<gene>
    <name evidence="3" type="ORF">OFY17_14425</name>
</gene>
<dbReference type="RefSeq" id="WP_263531437.1">
    <property type="nucleotide sequence ID" value="NZ_JAOVZB010000008.1"/>
</dbReference>
<dbReference type="PROSITE" id="PS00383">
    <property type="entry name" value="TYR_PHOSPHATASE_1"/>
    <property type="match status" value="1"/>
</dbReference>
<dbReference type="PROSITE" id="PS50056">
    <property type="entry name" value="TYR_PHOSPHATASE_2"/>
    <property type="match status" value="1"/>
</dbReference>